<proteinExistence type="inferred from homology"/>
<evidence type="ECO:0000256" key="7">
    <source>
        <dbReference type="RuleBase" id="RU367022"/>
    </source>
</evidence>
<evidence type="ECO:0000256" key="1">
    <source>
        <dbReference type="ARBA" id="ARBA00006921"/>
    </source>
</evidence>
<keyword evidence="2 7" id="KW-0812">Transmembrane</keyword>
<dbReference type="Pfam" id="PF04145">
    <property type="entry name" value="Ctr"/>
    <property type="match status" value="2"/>
</dbReference>
<evidence type="ECO:0000256" key="6">
    <source>
        <dbReference type="ARBA" id="ARBA00023136"/>
    </source>
</evidence>
<evidence type="ECO:0000256" key="2">
    <source>
        <dbReference type="ARBA" id="ARBA00022692"/>
    </source>
</evidence>
<reference evidence="8" key="1">
    <citation type="journal article" date="2023" name="Nat. Commun.">
        <title>Diploid and tetraploid genomes of Acorus and the evolution of monocots.</title>
        <authorList>
            <person name="Ma L."/>
            <person name="Liu K.W."/>
            <person name="Li Z."/>
            <person name="Hsiao Y.Y."/>
            <person name="Qi Y."/>
            <person name="Fu T."/>
            <person name="Tang G.D."/>
            <person name="Zhang D."/>
            <person name="Sun W.H."/>
            <person name="Liu D.K."/>
            <person name="Li Y."/>
            <person name="Chen G.Z."/>
            <person name="Liu X.D."/>
            <person name="Liao X.Y."/>
            <person name="Jiang Y.T."/>
            <person name="Yu X."/>
            <person name="Hao Y."/>
            <person name="Huang J."/>
            <person name="Zhao X.W."/>
            <person name="Ke S."/>
            <person name="Chen Y.Y."/>
            <person name="Wu W.L."/>
            <person name="Hsu J.L."/>
            <person name="Lin Y.F."/>
            <person name="Huang M.D."/>
            <person name="Li C.Y."/>
            <person name="Huang L."/>
            <person name="Wang Z.W."/>
            <person name="Zhao X."/>
            <person name="Zhong W.Y."/>
            <person name="Peng D.H."/>
            <person name="Ahmad S."/>
            <person name="Lan S."/>
            <person name="Zhang J.S."/>
            <person name="Tsai W.C."/>
            <person name="Van de Peer Y."/>
            <person name="Liu Z.J."/>
        </authorList>
    </citation>
    <scope>NUCLEOTIDE SEQUENCE</scope>
    <source>
        <strain evidence="8">CP</strain>
    </source>
</reference>
<comment type="caution">
    <text evidence="8">The sequence shown here is derived from an EMBL/GenBank/DDBJ whole genome shotgun (WGS) entry which is preliminary data.</text>
</comment>
<dbReference type="AlphaFoldDB" id="A0AAV9DAC7"/>
<sequence>METGGPNGAAATGGQARPMKILRMTFFWRKEEHILFHSWAGEGLYAYVLALVAVFLASVAVEGLRWWTQFDEWAVPWLAQTVLHASRVGLVYLVVLALVSFNVGVFVVALAGHAFEFLVFYKNLEDPMATDMETGGPNGAAATADQARLMKILRMTFFWRKEEHILFHGWPREGLGAYVLALVAVFLASVAVEWLGWSSQINSEWAVPWLARTVEHVIWVGLGYVVVLALVSFNVGVFVAALVGHAFGFLVFSSGRG</sequence>
<protein>
    <recommendedName>
        <fullName evidence="7">Copper transport protein</fullName>
    </recommendedName>
</protein>
<dbReference type="InterPro" id="IPR007274">
    <property type="entry name" value="Cop_transporter"/>
</dbReference>
<reference evidence="8" key="2">
    <citation type="submission" date="2023-06" db="EMBL/GenBank/DDBJ databases">
        <authorList>
            <person name="Ma L."/>
            <person name="Liu K.-W."/>
            <person name="Li Z."/>
            <person name="Hsiao Y.-Y."/>
            <person name="Qi Y."/>
            <person name="Fu T."/>
            <person name="Tang G."/>
            <person name="Zhang D."/>
            <person name="Sun W.-H."/>
            <person name="Liu D.-K."/>
            <person name="Li Y."/>
            <person name="Chen G.-Z."/>
            <person name="Liu X.-D."/>
            <person name="Liao X.-Y."/>
            <person name="Jiang Y.-T."/>
            <person name="Yu X."/>
            <person name="Hao Y."/>
            <person name="Huang J."/>
            <person name="Zhao X.-W."/>
            <person name="Ke S."/>
            <person name="Chen Y.-Y."/>
            <person name="Wu W.-L."/>
            <person name="Hsu J.-L."/>
            <person name="Lin Y.-F."/>
            <person name="Huang M.-D."/>
            <person name="Li C.-Y."/>
            <person name="Huang L."/>
            <person name="Wang Z.-W."/>
            <person name="Zhao X."/>
            <person name="Zhong W.-Y."/>
            <person name="Peng D.-H."/>
            <person name="Ahmad S."/>
            <person name="Lan S."/>
            <person name="Zhang J.-S."/>
            <person name="Tsai W.-C."/>
            <person name="Van De Peer Y."/>
            <person name="Liu Z.-J."/>
        </authorList>
    </citation>
    <scope>NUCLEOTIDE SEQUENCE</scope>
    <source>
        <strain evidence="8">CP</strain>
        <tissue evidence="8">Leaves</tissue>
    </source>
</reference>
<gene>
    <name evidence="8" type="primary">COPT3</name>
    <name evidence="8" type="ORF">QJS10_CPB14g01684</name>
</gene>
<feature type="transmembrane region" description="Helical" evidence="7">
    <location>
        <begin position="217"/>
        <end position="250"/>
    </location>
</feature>
<dbReference type="PANTHER" id="PTHR12483:SF117">
    <property type="entry name" value="COPPER TRANSPORTER 3"/>
    <property type="match status" value="1"/>
</dbReference>
<comment type="similarity">
    <text evidence="1 7">Belongs to the copper transporter (Ctr) (TC 1.A.56) family. SLC31A subfamily.</text>
</comment>
<feature type="transmembrane region" description="Helical" evidence="7">
    <location>
        <begin position="88"/>
        <end position="112"/>
    </location>
</feature>
<dbReference type="EMBL" id="JAUJYO010000014">
    <property type="protein sequence ID" value="KAK1297809.1"/>
    <property type="molecule type" value="Genomic_DNA"/>
</dbReference>
<feature type="transmembrane region" description="Helical" evidence="7">
    <location>
        <begin position="44"/>
        <end position="68"/>
    </location>
</feature>
<comment type="subcellular location">
    <subcellularLocation>
        <location evidence="7">Membrane</location>
        <topology evidence="7">Multi-pass membrane protein</topology>
    </subcellularLocation>
</comment>
<organism evidence="8 9">
    <name type="scientific">Acorus calamus</name>
    <name type="common">Sweet flag</name>
    <dbReference type="NCBI Taxonomy" id="4465"/>
    <lineage>
        <taxon>Eukaryota</taxon>
        <taxon>Viridiplantae</taxon>
        <taxon>Streptophyta</taxon>
        <taxon>Embryophyta</taxon>
        <taxon>Tracheophyta</taxon>
        <taxon>Spermatophyta</taxon>
        <taxon>Magnoliopsida</taxon>
        <taxon>Liliopsida</taxon>
        <taxon>Acoraceae</taxon>
        <taxon>Acorus</taxon>
    </lineage>
</organism>
<dbReference type="GO" id="GO:0005375">
    <property type="term" value="F:copper ion transmembrane transporter activity"/>
    <property type="evidence" value="ECO:0007669"/>
    <property type="project" value="UniProtKB-UniRule"/>
</dbReference>
<dbReference type="GO" id="GO:0005886">
    <property type="term" value="C:plasma membrane"/>
    <property type="evidence" value="ECO:0007669"/>
    <property type="project" value="TreeGrafter"/>
</dbReference>
<accession>A0AAV9DAC7</accession>
<keyword evidence="6 7" id="KW-0472">Membrane</keyword>
<evidence type="ECO:0000313" key="9">
    <source>
        <dbReference type="Proteomes" id="UP001180020"/>
    </source>
</evidence>
<keyword evidence="7" id="KW-0406">Ion transport</keyword>
<evidence type="ECO:0000256" key="3">
    <source>
        <dbReference type="ARBA" id="ARBA00022796"/>
    </source>
</evidence>
<name>A0AAV9DAC7_ACOCL</name>
<keyword evidence="5 7" id="KW-0186">Copper</keyword>
<keyword evidence="4 7" id="KW-1133">Transmembrane helix</keyword>
<feature type="transmembrane region" description="Helical" evidence="7">
    <location>
        <begin position="175"/>
        <end position="197"/>
    </location>
</feature>
<dbReference type="Proteomes" id="UP001180020">
    <property type="component" value="Unassembled WGS sequence"/>
</dbReference>
<comment type="caution">
    <text evidence="7">Lacks conserved residue(s) required for the propagation of feature annotation.</text>
</comment>
<keyword evidence="3 7" id="KW-0187">Copper transport</keyword>
<keyword evidence="7" id="KW-0813">Transport</keyword>
<evidence type="ECO:0000256" key="4">
    <source>
        <dbReference type="ARBA" id="ARBA00022989"/>
    </source>
</evidence>
<keyword evidence="9" id="KW-1185">Reference proteome</keyword>
<evidence type="ECO:0000256" key="5">
    <source>
        <dbReference type="ARBA" id="ARBA00023008"/>
    </source>
</evidence>
<evidence type="ECO:0000313" key="8">
    <source>
        <dbReference type="EMBL" id="KAK1297809.1"/>
    </source>
</evidence>
<dbReference type="PANTHER" id="PTHR12483">
    <property type="entry name" value="SOLUTE CARRIER FAMILY 31 COPPER TRANSPORTERS"/>
    <property type="match status" value="1"/>
</dbReference>